<sequence>MAFCTFCGAQVPDDIKFCTGCGKPMPPQVKVQPPLQAQPQVQPQVQPQAKPQVQPQPVTPPPPPAYTAPASPQPQPQPVYAAPVPPPPPQQPVYAAPPVQPPMYAAPADPNALLPPGSKYEPITTGGYIGIMLLMMLPLINFILLLVWACGGCRKVNKTNFARAMLVVMLAGMVLSGIAFLIFGSISGSLFGDVMDAMKAAE</sequence>
<feature type="transmembrane region" description="Helical" evidence="2">
    <location>
        <begin position="128"/>
        <end position="149"/>
    </location>
</feature>
<evidence type="ECO:0000313" key="4">
    <source>
        <dbReference type="EMBL" id="MBC5631335.1"/>
    </source>
</evidence>
<dbReference type="Proteomes" id="UP000651475">
    <property type="component" value="Unassembled WGS sequence"/>
</dbReference>
<gene>
    <name evidence="4" type="ORF">H8S65_00900</name>
</gene>
<evidence type="ECO:0000256" key="2">
    <source>
        <dbReference type="SAM" id="Phobius"/>
    </source>
</evidence>
<reference evidence="4 5" key="1">
    <citation type="submission" date="2020-08" db="EMBL/GenBank/DDBJ databases">
        <title>Genome public.</title>
        <authorList>
            <person name="Liu C."/>
            <person name="Sun Q."/>
        </authorList>
    </citation>
    <scope>NUCLEOTIDE SEQUENCE [LARGE SCALE GENOMIC DNA]</scope>
    <source>
        <strain evidence="4 5">NSJ-79</strain>
    </source>
</reference>
<keyword evidence="5" id="KW-1185">Reference proteome</keyword>
<keyword evidence="2" id="KW-0812">Transmembrane</keyword>
<feature type="region of interest" description="Disordered" evidence="1">
    <location>
        <begin position="27"/>
        <end position="84"/>
    </location>
</feature>
<proteinExistence type="predicted"/>
<feature type="domain" description="Zinc-ribbon" evidence="3">
    <location>
        <begin position="3"/>
        <end position="24"/>
    </location>
</feature>
<evidence type="ECO:0000256" key="1">
    <source>
        <dbReference type="SAM" id="MobiDB-lite"/>
    </source>
</evidence>
<keyword evidence="2" id="KW-0472">Membrane</keyword>
<feature type="compositionally biased region" description="Pro residues" evidence="1">
    <location>
        <begin position="57"/>
        <end position="84"/>
    </location>
</feature>
<protein>
    <submittedName>
        <fullName evidence="4">Zinc ribbon domain-containing protein</fullName>
    </submittedName>
</protein>
<dbReference type="RefSeq" id="WP_186928073.1">
    <property type="nucleotide sequence ID" value="NZ_JACOOJ010000001.1"/>
</dbReference>
<keyword evidence="2" id="KW-1133">Transmembrane helix</keyword>
<feature type="compositionally biased region" description="Low complexity" evidence="1">
    <location>
        <begin position="28"/>
        <end position="56"/>
    </location>
</feature>
<comment type="caution">
    <text evidence="4">The sequence shown here is derived from an EMBL/GenBank/DDBJ whole genome shotgun (WGS) entry which is preliminary data.</text>
</comment>
<evidence type="ECO:0000313" key="5">
    <source>
        <dbReference type="Proteomes" id="UP000651475"/>
    </source>
</evidence>
<dbReference type="InterPro" id="IPR026870">
    <property type="entry name" value="Zinc_ribbon_dom"/>
</dbReference>
<name>A0ABR7DIR4_9BACT</name>
<evidence type="ECO:0000259" key="3">
    <source>
        <dbReference type="Pfam" id="PF13240"/>
    </source>
</evidence>
<dbReference type="EMBL" id="JACOOJ010000001">
    <property type="protein sequence ID" value="MBC5631335.1"/>
    <property type="molecule type" value="Genomic_DNA"/>
</dbReference>
<organism evidence="4 5">
    <name type="scientific">Parabacteroides hominis</name>
    <dbReference type="NCBI Taxonomy" id="2763057"/>
    <lineage>
        <taxon>Bacteria</taxon>
        <taxon>Pseudomonadati</taxon>
        <taxon>Bacteroidota</taxon>
        <taxon>Bacteroidia</taxon>
        <taxon>Bacteroidales</taxon>
        <taxon>Tannerellaceae</taxon>
        <taxon>Parabacteroides</taxon>
    </lineage>
</organism>
<accession>A0ABR7DIR4</accession>
<feature type="transmembrane region" description="Helical" evidence="2">
    <location>
        <begin position="161"/>
        <end position="186"/>
    </location>
</feature>
<dbReference type="Pfam" id="PF13240">
    <property type="entry name" value="Zn_Ribbon_1"/>
    <property type="match status" value="1"/>
</dbReference>